<dbReference type="PROSITE" id="PS50949">
    <property type="entry name" value="HTH_GNTR"/>
    <property type="match status" value="1"/>
</dbReference>
<accession>A0A841BPU8</accession>
<organism evidence="5 6">
    <name type="scientific">Allocatelliglobosispora scoriae</name>
    <dbReference type="NCBI Taxonomy" id="643052"/>
    <lineage>
        <taxon>Bacteria</taxon>
        <taxon>Bacillati</taxon>
        <taxon>Actinomycetota</taxon>
        <taxon>Actinomycetes</taxon>
        <taxon>Micromonosporales</taxon>
        <taxon>Micromonosporaceae</taxon>
        <taxon>Allocatelliglobosispora</taxon>
    </lineage>
</organism>
<dbReference type="Gene3D" id="3.40.1410.10">
    <property type="entry name" value="Chorismate lyase-like"/>
    <property type="match status" value="1"/>
</dbReference>
<dbReference type="GO" id="GO:0003677">
    <property type="term" value="F:DNA binding"/>
    <property type="evidence" value="ECO:0007669"/>
    <property type="project" value="UniProtKB-KW"/>
</dbReference>
<dbReference type="SMART" id="SM00345">
    <property type="entry name" value="HTH_GNTR"/>
    <property type="match status" value="1"/>
</dbReference>
<dbReference type="InterPro" id="IPR000524">
    <property type="entry name" value="Tscrpt_reg_HTH_GntR"/>
</dbReference>
<dbReference type="InterPro" id="IPR011663">
    <property type="entry name" value="UTRA"/>
</dbReference>
<dbReference type="Proteomes" id="UP000587527">
    <property type="component" value="Unassembled WGS sequence"/>
</dbReference>
<keyword evidence="6" id="KW-1185">Reference proteome</keyword>
<feature type="domain" description="HTH gntR-type" evidence="4">
    <location>
        <begin position="5"/>
        <end position="73"/>
    </location>
</feature>
<reference evidence="5 6" key="1">
    <citation type="submission" date="2020-08" db="EMBL/GenBank/DDBJ databases">
        <title>Sequencing the genomes of 1000 actinobacteria strains.</title>
        <authorList>
            <person name="Klenk H.-P."/>
        </authorList>
    </citation>
    <scope>NUCLEOTIDE SEQUENCE [LARGE SCALE GENOMIC DNA]</scope>
    <source>
        <strain evidence="5 6">DSM 45362</strain>
    </source>
</reference>
<keyword evidence="2" id="KW-0238">DNA-binding</keyword>
<dbReference type="GO" id="GO:0003700">
    <property type="term" value="F:DNA-binding transcription factor activity"/>
    <property type="evidence" value="ECO:0007669"/>
    <property type="project" value="InterPro"/>
</dbReference>
<dbReference type="SMART" id="SM00866">
    <property type="entry name" value="UTRA"/>
    <property type="match status" value="1"/>
</dbReference>
<evidence type="ECO:0000313" key="6">
    <source>
        <dbReference type="Proteomes" id="UP000587527"/>
    </source>
</evidence>
<gene>
    <name evidence="5" type="ORF">F4553_004476</name>
</gene>
<dbReference type="InterPro" id="IPR050679">
    <property type="entry name" value="Bact_HTH_transcr_reg"/>
</dbReference>
<name>A0A841BPU8_9ACTN</name>
<proteinExistence type="predicted"/>
<evidence type="ECO:0000313" key="5">
    <source>
        <dbReference type="EMBL" id="MBB5871097.1"/>
    </source>
</evidence>
<sequence>MELPQPKYVVVVNAIQQRIEDGTYQPGSAIPSEAALIAEFGVSRPTTVRALGILQRDGWLDAEQGKGRFVRSRASIASRQPPGQASTLLKQEERAGVKLLFVGPVLASPRTAAALEIEPGTPLIARQRIVTSEIGPIELGTSYIPVDLASGTGLGDHSAITEGLLQRLKQRKGVEFDHATERISARLPSEEEATYLEVDPTECLLTVLFTAFDRAGRPLFAVDVLVPASRRELEDAFPIH</sequence>
<dbReference type="InterPro" id="IPR028978">
    <property type="entry name" value="Chorismate_lyase_/UTRA_dom_sf"/>
</dbReference>
<dbReference type="GO" id="GO:0045892">
    <property type="term" value="P:negative regulation of DNA-templated transcription"/>
    <property type="evidence" value="ECO:0007669"/>
    <property type="project" value="TreeGrafter"/>
</dbReference>
<evidence type="ECO:0000256" key="1">
    <source>
        <dbReference type="ARBA" id="ARBA00023015"/>
    </source>
</evidence>
<dbReference type="PRINTS" id="PR00035">
    <property type="entry name" value="HTHGNTR"/>
</dbReference>
<protein>
    <submittedName>
        <fullName evidence="5">GntR family transcriptional regulator</fullName>
    </submittedName>
</protein>
<evidence type="ECO:0000256" key="3">
    <source>
        <dbReference type="ARBA" id="ARBA00023163"/>
    </source>
</evidence>
<dbReference type="PANTHER" id="PTHR44846:SF17">
    <property type="entry name" value="GNTR-FAMILY TRANSCRIPTIONAL REGULATOR"/>
    <property type="match status" value="1"/>
</dbReference>
<evidence type="ECO:0000256" key="2">
    <source>
        <dbReference type="ARBA" id="ARBA00023125"/>
    </source>
</evidence>
<dbReference type="Pfam" id="PF00392">
    <property type="entry name" value="GntR"/>
    <property type="match status" value="1"/>
</dbReference>
<dbReference type="InterPro" id="IPR036390">
    <property type="entry name" value="WH_DNA-bd_sf"/>
</dbReference>
<dbReference type="AlphaFoldDB" id="A0A841BPU8"/>
<dbReference type="Pfam" id="PF07702">
    <property type="entry name" value="UTRA"/>
    <property type="match status" value="1"/>
</dbReference>
<keyword evidence="3" id="KW-0804">Transcription</keyword>
<dbReference type="SUPFAM" id="SSF64288">
    <property type="entry name" value="Chorismate lyase-like"/>
    <property type="match status" value="1"/>
</dbReference>
<keyword evidence="1" id="KW-0805">Transcription regulation</keyword>
<dbReference type="Gene3D" id="1.10.10.10">
    <property type="entry name" value="Winged helix-like DNA-binding domain superfamily/Winged helix DNA-binding domain"/>
    <property type="match status" value="1"/>
</dbReference>
<dbReference type="PANTHER" id="PTHR44846">
    <property type="entry name" value="MANNOSYL-D-GLYCERATE TRANSPORT/METABOLISM SYSTEM REPRESSOR MNGR-RELATED"/>
    <property type="match status" value="1"/>
</dbReference>
<comment type="caution">
    <text evidence="5">The sequence shown here is derived from an EMBL/GenBank/DDBJ whole genome shotgun (WGS) entry which is preliminary data.</text>
</comment>
<dbReference type="EMBL" id="JACHMN010000002">
    <property type="protein sequence ID" value="MBB5871097.1"/>
    <property type="molecule type" value="Genomic_DNA"/>
</dbReference>
<evidence type="ECO:0000259" key="4">
    <source>
        <dbReference type="PROSITE" id="PS50949"/>
    </source>
</evidence>
<dbReference type="RefSeq" id="WP_184838928.1">
    <property type="nucleotide sequence ID" value="NZ_JACHMN010000002.1"/>
</dbReference>
<dbReference type="CDD" id="cd07377">
    <property type="entry name" value="WHTH_GntR"/>
    <property type="match status" value="1"/>
</dbReference>
<dbReference type="SUPFAM" id="SSF46785">
    <property type="entry name" value="Winged helix' DNA-binding domain"/>
    <property type="match status" value="1"/>
</dbReference>
<dbReference type="InterPro" id="IPR036388">
    <property type="entry name" value="WH-like_DNA-bd_sf"/>
</dbReference>